<protein>
    <submittedName>
        <fullName evidence="7">TRAM domain-containing protein</fullName>
    </submittedName>
</protein>
<dbReference type="EMBL" id="SGBB01000002">
    <property type="protein sequence ID" value="RZD19253.1"/>
    <property type="molecule type" value="Genomic_DNA"/>
</dbReference>
<keyword evidence="5" id="KW-0472">Membrane</keyword>
<evidence type="ECO:0000313" key="8">
    <source>
        <dbReference type="Proteomes" id="UP000319296"/>
    </source>
</evidence>
<dbReference type="GO" id="GO:0016787">
    <property type="term" value="F:hydrolase activity"/>
    <property type="evidence" value="ECO:0007669"/>
    <property type="project" value="UniProtKB-KW"/>
</dbReference>
<evidence type="ECO:0000256" key="4">
    <source>
        <dbReference type="ARBA" id="ARBA00022842"/>
    </source>
</evidence>
<evidence type="ECO:0000256" key="1">
    <source>
        <dbReference type="ARBA" id="ARBA00001946"/>
    </source>
</evidence>
<dbReference type="SMART" id="SM00670">
    <property type="entry name" value="PINc"/>
    <property type="match status" value="1"/>
</dbReference>
<feature type="transmembrane region" description="Helical" evidence="5">
    <location>
        <begin position="36"/>
        <end position="55"/>
    </location>
</feature>
<keyword evidence="3" id="KW-0378">Hydrolase</keyword>
<evidence type="ECO:0000256" key="2">
    <source>
        <dbReference type="ARBA" id="ARBA00022722"/>
    </source>
</evidence>
<dbReference type="InterPro" id="IPR029060">
    <property type="entry name" value="PIN-like_dom_sf"/>
</dbReference>
<keyword evidence="5" id="KW-1133">Transmembrane helix</keyword>
<dbReference type="InterPro" id="IPR002716">
    <property type="entry name" value="PIN_dom"/>
</dbReference>
<evidence type="ECO:0000259" key="6">
    <source>
        <dbReference type="PROSITE" id="PS50926"/>
    </source>
</evidence>
<dbReference type="SUPFAM" id="SSF88723">
    <property type="entry name" value="PIN domain-like"/>
    <property type="match status" value="1"/>
</dbReference>
<proteinExistence type="predicted"/>
<dbReference type="Gene3D" id="3.40.50.1010">
    <property type="entry name" value="5'-nuclease"/>
    <property type="match status" value="1"/>
</dbReference>
<feature type="transmembrane region" description="Helical" evidence="5">
    <location>
        <begin position="97"/>
        <end position="119"/>
    </location>
</feature>
<keyword evidence="2" id="KW-0540">Nuclease</keyword>
<organism evidence="7 8">
    <name type="scientific">Candidatus Acididesulfobacter diazotrophicus</name>
    <dbReference type="NCBI Taxonomy" id="2597226"/>
    <lineage>
        <taxon>Bacteria</taxon>
        <taxon>Deltaproteobacteria</taxon>
        <taxon>Candidatus Acidulodesulfobacterales</taxon>
        <taxon>Candidatus Acididesulfobacter</taxon>
    </lineage>
</organism>
<dbReference type="InterPro" id="IPR052041">
    <property type="entry name" value="Nucleic_acid_metab_PIN/TRAM"/>
</dbReference>
<dbReference type="Proteomes" id="UP000319296">
    <property type="component" value="Unassembled WGS sequence"/>
</dbReference>
<comment type="caution">
    <text evidence="7">The sequence shown here is derived from an EMBL/GenBank/DDBJ whole genome shotgun (WGS) entry which is preliminary data.</text>
</comment>
<comment type="cofactor">
    <cofactor evidence="1">
        <name>Mg(2+)</name>
        <dbReference type="ChEBI" id="CHEBI:18420"/>
    </cofactor>
</comment>
<dbReference type="CDD" id="cd09877">
    <property type="entry name" value="PIN_YacL-like"/>
    <property type="match status" value="1"/>
</dbReference>
<sequence>MNFIKKKPIFFVRLLLILISSVLGFLIGKEYWHNDFLAYVGLLFGFTIGFIVVTLEKSMENISTRKILSGGIGLFISLYVVNYLTYKLFKTFFTSGLLGYASYAFINFVAGYIGLIIGLRANEEIAALAAKSYVGESLNGLSKRELNSNQSDEIKIIDTSSLIDGRILDVAKTKFIEGTFVIPTFVLHELQHIADSQDPLKRVKGRRGLDMLNEMREDKNINIEFIDKDYPKIREVDIKLMALAKEMDAKIITNDFNLNKVAQVQNIQVLNINDLVKALRPILLPGETMNILIAKEGREKNQGIGYMDDGTMIVVEDAMRLVGTELEVMVTSILQTSSGRMIFAKINYDRERV</sequence>
<dbReference type="InterPro" id="IPR002792">
    <property type="entry name" value="TRAM_dom"/>
</dbReference>
<accession>A0A519BPR0</accession>
<evidence type="ECO:0000256" key="5">
    <source>
        <dbReference type="SAM" id="Phobius"/>
    </source>
</evidence>
<keyword evidence="4" id="KW-0460">Magnesium</keyword>
<feature type="transmembrane region" description="Helical" evidence="5">
    <location>
        <begin position="67"/>
        <end position="85"/>
    </location>
</feature>
<dbReference type="Pfam" id="PF01850">
    <property type="entry name" value="PIN"/>
    <property type="match status" value="1"/>
</dbReference>
<dbReference type="Pfam" id="PF01938">
    <property type="entry name" value="TRAM"/>
    <property type="match status" value="1"/>
</dbReference>
<feature type="transmembrane region" description="Helical" evidence="5">
    <location>
        <begin position="12"/>
        <end position="30"/>
    </location>
</feature>
<dbReference type="PANTHER" id="PTHR11603">
    <property type="entry name" value="AAA FAMILY ATPASE"/>
    <property type="match status" value="1"/>
</dbReference>
<reference evidence="7 8" key="1">
    <citation type="journal article" date="2019" name="ISME J.">
        <title>Insights into ecological role of a new deltaproteobacterial order Candidatus Acidulodesulfobacterales by metagenomics and metatranscriptomics.</title>
        <authorList>
            <person name="Tan S."/>
            <person name="Liu J."/>
            <person name="Fang Y."/>
            <person name="Hedlund B.P."/>
            <person name="Lian Z.H."/>
            <person name="Huang L.Y."/>
            <person name="Li J.T."/>
            <person name="Huang L.N."/>
            <person name="Li W.J."/>
            <person name="Jiang H.C."/>
            <person name="Dong H.L."/>
            <person name="Shu W.S."/>
        </authorList>
    </citation>
    <scope>NUCLEOTIDE SEQUENCE [LARGE SCALE GENOMIC DNA]</scope>
    <source>
        <strain evidence="7">AP1</strain>
    </source>
</reference>
<feature type="domain" description="TRAM" evidence="6">
    <location>
        <begin position="282"/>
        <end position="343"/>
    </location>
</feature>
<dbReference type="PANTHER" id="PTHR11603:SF147">
    <property type="entry name" value="MEMBRANE PROTEIN"/>
    <property type="match status" value="1"/>
</dbReference>
<name>A0A519BPR0_9DELT</name>
<dbReference type="PROSITE" id="PS50926">
    <property type="entry name" value="TRAM"/>
    <property type="match status" value="1"/>
</dbReference>
<evidence type="ECO:0000256" key="3">
    <source>
        <dbReference type="ARBA" id="ARBA00022801"/>
    </source>
</evidence>
<dbReference type="AlphaFoldDB" id="A0A519BPR0"/>
<gene>
    <name evidence="7" type="ORF">EVG15_02110</name>
</gene>
<keyword evidence="5" id="KW-0812">Transmembrane</keyword>
<evidence type="ECO:0000313" key="7">
    <source>
        <dbReference type="EMBL" id="RZD19253.1"/>
    </source>
</evidence>
<dbReference type="GO" id="GO:0004518">
    <property type="term" value="F:nuclease activity"/>
    <property type="evidence" value="ECO:0007669"/>
    <property type="project" value="UniProtKB-KW"/>
</dbReference>